<dbReference type="GO" id="GO:0005506">
    <property type="term" value="F:iron ion binding"/>
    <property type="evidence" value="ECO:0007669"/>
    <property type="project" value="InterPro"/>
</dbReference>
<keyword evidence="22" id="KW-0175">Coiled coil</keyword>
<dbReference type="AlphaFoldDB" id="A0A378U2N7"/>
<evidence type="ECO:0000256" key="21">
    <source>
        <dbReference type="PROSITE-ProRule" id="PRU00433"/>
    </source>
</evidence>
<dbReference type="GO" id="GO:1902600">
    <property type="term" value="P:proton transmembrane transport"/>
    <property type="evidence" value="ECO:0007669"/>
    <property type="project" value="UniProtKB-KW"/>
</dbReference>
<evidence type="ECO:0000313" key="25">
    <source>
        <dbReference type="EMBL" id="STZ68612.1"/>
    </source>
</evidence>
<keyword evidence="19 23" id="KW-0472">Membrane</keyword>
<gene>
    <name evidence="25" type="primary">ccoP2</name>
    <name evidence="25" type="ORF">NCTC10660_02139</name>
</gene>
<keyword evidence="17 21" id="KW-0408">Iron</keyword>
<accession>A0A378U2N7</accession>
<dbReference type="PANTHER" id="PTHR33751:SF1">
    <property type="entry name" value="CBB3-TYPE CYTOCHROME C OXIDASE SUBUNIT FIXP"/>
    <property type="match status" value="1"/>
</dbReference>
<keyword evidence="11 21" id="KW-0479">Metal-binding</keyword>
<evidence type="ECO:0000256" key="9">
    <source>
        <dbReference type="ARBA" id="ARBA00022660"/>
    </source>
</evidence>
<dbReference type="PROSITE" id="PS51007">
    <property type="entry name" value="CYTC"/>
    <property type="match status" value="3"/>
</dbReference>
<dbReference type="Pfam" id="PF13442">
    <property type="entry name" value="Cytochrome_CBB3"/>
    <property type="match status" value="3"/>
</dbReference>
<keyword evidence="14" id="KW-0249">Electron transport</keyword>
<dbReference type="InterPro" id="IPR050597">
    <property type="entry name" value="Cytochrome_c_Oxidase_Subunit"/>
</dbReference>
<keyword evidence="6" id="KW-1003">Cell membrane</keyword>
<comment type="subcellular location">
    <subcellularLocation>
        <location evidence="2">Cell inner membrane</location>
    </subcellularLocation>
</comment>
<keyword evidence="16 25" id="KW-0560">Oxidoreductase</keyword>
<evidence type="ECO:0000256" key="20">
    <source>
        <dbReference type="ARBA" id="ARBA00029635"/>
    </source>
</evidence>
<name>A0A378U2N7_NEIEL</name>
<dbReference type="RefSeq" id="WP_074898464.1">
    <property type="nucleotide sequence ID" value="NZ_CP031252.1"/>
</dbReference>
<evidence type="ECO:0000256" key="15">
    <source>
        <dbReference type="ARBA" id="ARBA00022989"/>
    </source>
</evidence>
<keyword evidence="18" id="KW-0406">Ion transport</keyword>
<keyword evidence="12" id="KW-0677">Repeat</keyword>
<evidence type="ECO:0000256" key="16">
    <source>
        <dbReference type="ARBA" id="ARBA00023002"/>
    </source>
</evidence>
<comment type="similarity">
    <text evidence="4">Belongs to the CcoP / FixP family.</text>
</comment>
<keyword evidence="13" id="KW-0375">Hydrogen ion transport</keyword>
<evidence type="ECO:0000256" key="7">
    <source>
        <dbReference type="ARBA" id="ARBA00022519"/>
    </source>
</evidence>
<evidence type="ECO:0000256" key="12">
    <source>
        <dbReference type="ARBA" id="ARBA00022737"/>
    </source>
</evidence>
<evidence type="ECO:0000256" key="4">
    <source>
        <dbReference type="ARBA" id="ARBA00006113"/>
    </source>
</evidence>
<evidence type="ECO:0000256" key="3">
    <source>
        <dbReference type="ARBA" id="ARBA00004673"/>
    </source>
</evidence>
<dbReference type="EMBL" id="UGQW01000002">
    <property type="protein sequence ID" value="STZ68612.1"/>
    <property type="molecule type" value="Genomic_DNA"/>
</dbReference>
<feature type="domain" description="Cytochrome c" evidence="24">
    <location>
        <begin position="138"/>
        <end position="217"/>
    </location>
</feature>
<dbReference type="PRINTS" id="PR00607">
    <property type="entry name" value="CYTCHROMECIE"/>
</dbReference>
<dbReference type="InterPro" id="IPR004678">
    <property type="entry name" value="Cyt_c_oxidase_cbb3_su3"/>
</dbReference>
<evidence type="ECO:0000256" key="1">
    <source>
        <dbReference type="ARBA" id="ARBA00001926"/>
    </source>
</evidence>
<keyword evidence="7" id="KW-0997">Cell inner membrane</keyword>
<dbReference type="GO" id="GO:0016491">
    <property type="term" value="F:oxidoreductase activity"/>
    <property type="evidence" value="ECO:0007669"/>
    <property type="project" value="UniProtKB-KW"/>
</dbReference>
<proteinExistence type="inferred from homology"/>
<evidence type="ECO:0000256" key="23">
    <source>
        <dbReference type="SAM" id="Phobius"/>
    </source>
</evidence>
<evidence type="ECO:0000313" key="26">
    <source>
        <dbReference type="Proteomes" id="UP000254927"/>
    </source>
</evidence>
<dbReference type="InterPro" id="IPR032858">
    <property type="entry name" value="CcoP_N"/>
</dbReference>
<comment type="pathway">
    <text evidence="3">Energy metabolism; oxidative phosphorylation.</text>
</comment>
<feature type="domain" description="Cytochrome c" evidence="24">
    <location>
        <begin position="384"/>
        <end position="469"/>
    </location>
</feature>
<dbReference type="Gene3D" id="6.10.280.130">
    <property type="match status" value="1"/>
</dbReference>
<dbReference type="GO" id="GO:0020037">
    <property type="term" value="F:heme binding"/>
    <property type="evidence" value="ECO:0007669"/>
    <property type="project" value="InterPro"/>
</dbReference>
<evidence type="ECO:0000256" key="18">
    <source>
        <dbReference type="ARBA" id="ARBA00023065"/>
    </source>
</evidence>
<evidence type="ECO:0000256" key="8">
    <source>
        <dbReference type="ARBA" id="ARBA00022617"/>
    </source>
</evidence>
<evidence type="ECO:0000256" key="11">
    <source>
        <dbReference type="ARBA" id="ARBA00022723"/>
    </source>
</evidence>
<dbReference type="InterPro" id="IPR002323">
    <property type="entry name" value="Cyt_CIE"/>
</dbReference>
<feature type="coiled-coil region" evidence="22">
    <location>
        <begin position="327"/>
        <end position="354"/>
    </location>
</feature>
<evidence type="ECO:0000256" key="2">
    <source>
        <dbReference type="ARBA" id="ARBA00004533"/>
    </source>
</evidence>
<protein>
    <recommendedName>
        <fullName evidence="20">Cytochrome c oxidase subunit III</fullName>
    </recommendedName>
</protein>
<evidence type="ECO:0000256" key="14">
    <source>
        <dbReference type="ARBA" id="ARBA00022982"/>
    </source>
</evidence>
<dbReference type="GO" id="GO:0009055">
    <property type="term" value="F:electron transfer activity"/>
    <property type="evidence" value="ECO:0007669"/>
    <property type="project" value="InterPro"/>
</dbReference>
<keyword evidence="5" id="KW-0813">Transport</keyword>
<feature type="transmembrane region" description="Helical" evidence="23">
    <location>
        <begin position="66"/>
        <end position="84"/>
    </location>
</feature>
<evidence type="ECO:0000256" key="17">
    <source>
        <dbReference type="ARBA" id="ARBA00023004"/>
    </source>
</evidence>
<evidence type="ECO:0000256" key="6">
    <source>
        <dbReference type="ARBA" id="ARBA00022475"/>
    </source>
</evidence>
<dbReference type="PANTHER" id="PTHR33751">
    <property type="entry name" value="CBB3-TYPE CYTOCHROME C OXIDASE SUBUNIT FIXP"/>
    <property type="match status" value="1"/>
</dbReference>
<dbReference type="UniPathway" id="UPA00705"/>
<reference evidence="25 26" key="1">
    <citation type="submission" date="2018-06" db="EMBL/GenBank/DDBJ databases">
        <authorList>
            <consortium name="Pathogen Informatics"/>
            <person name="Doyle S."/>
        </authorList>
    </citation>
    <scope>NUCLEOTIDE SEQUENCE [LARGE SCALE GENOMIC DNA]</scope>
    <source>
        <strain evidence="25 26">NCTC10660</strain>
    </source>
</reference>
<sequence>MNTTSHFTSDFWNYYIIGIVLLSFIGLIWLLLSQNKVKPLKKGEDVNTTGHNWDGIEEYNNPMPRWWFFLYIGTWLFGIGYLVMYPGLGDFGGIGFGGKKWTSIEQYREEVAQAEQSYKPLYDKYAKMPVEQVAKDPAAQKIGKNLFDTYCIQCHGSDAKGARGFPNLTDSDWLFGGTPEKIHETIVKGRTGVMDSWGPKLGEERVKDVAHYVMSLSKPAEQYDAVRAERGKELFNGPPANCFACHGDKGQGVRGSGPNLTDDVWLWGGTQKAIIETITNGRHNQMPAWEGFLDKDKIHLLTAYVWGLSHKDGKAQKTDTENVLGSKAAAAAEAAAAEKKKADAEAAAKAASEAAAKETAASVPAADKPVEAAAGKPAEAAAPAAAADGKKVFDGLCFGCHGANSAIPNTPRLTHKDEWAPRIKKGKETLFKHALEGFQDKGMMPAKGGNTELSDDEVKAAVVYMVNESGGKF</sequence>
<dbReference type="NCBIfam" id="TIGR00782">
    <property type="entry name" value="ccoP"/>
    <property type="match status" value="1"/>
</dbReference>
<evidence type="ECO:0000256" key="5">
    <source>
        <dbReference type="ARBA" id="ARBA00022448"/>
    </source>
</evidence>
<comment type="cofactor">
    <cofactor evidence="1">
        <name>heme c</name>
        <dbReference type="ChEBI" id="CHEBI:61717"/>
    </cofactor>
</comment>
<dbReference type="GO" id="GO:0006119">
    <property type="term" value="P:oxidative phosphorylation"/>
    <property type="evidence" value="ECO:0007669"/>
    <property type="project" value="UniProtKB-UniPathway"/>
</dbReference>
<dbReference type="Proteomes" id="UP000254927">
    <property type="component" value="Unassembled WGS sequence"/>
</dbReference>
<evidence type="ECO:0000256" key="10">
    <source>
        <dbReference type="ARBA" id="ARBA00022692"/>
    </source>
</evidence>
<dbReference type="InterPro" id="IPR038414">
    <property type="entry name" value="CcoP_N_sf"/>
</dbReference>
<dbReference type="GO" id="GO:0005886">
    <property type="term" value="C:plasma membrane"/>
    <property type="evidence" value="ECO:0007669"/>
    <property type="project" value="UniProtKB-SubCell"/>
</dbReference>
<keyword evidence="8 21" id="KW-0349">Heme</keyword>
<keyword evidence="9" id="KW-0679">Respiratory chain</keyword>
<evidence type="ECO:0000256" key="19">
    <source>
        <dbReference type="ARBA" id="ARBA00023136"/>
    </source>
</evidence>
<dbReference type="Pfam" id="PF14715">
    <property type="entry name" value="FixP_N"/>
    <property type="match status" value="1"/>
</dbReference>
<dbReference type="InterPro" id="IPR009056">
    <property type="entry name" value="Cyt_c-like_dom"/>
</dbReference>
<keyword evidence="15 23" id="KW-1133">Transmembrane helix</keyword>
<organism evidence="25 26">
    <name type="scientific">Neisseria elongata</name>
    <dbReference type="NCBI Taxonomy" id="495"/>
    <lineage>
        <taxon>Bacteria</taxon>
        <taxon>Pseudomonadati</taxon>
        <taxon>Pseudomonadota</taxon>
        <taxon>Betaproteobacteria</taxon>
        <taxon>Neisseriales</taxon>
        <taxon>Neisseriaceae</taxon>
        <taxon>Neisseria</taxon>
    </lineage>
</organism>
<feature type="transmembrane region" description="Helical" evidence="23">
    <location>
        <begin position="12"/>
        <end position="32"/>
    </location>
</feature>
<keyword evidence="10 23" id="KW-0812">Transmembrane</keyword>
<evidence type="ECO:0000256" key="22">
    <source>
        <dbReference type="SAM" id="Coils"/>
    </source>
</evidence>
<dbReference type="Gene3D" id="1.10.760.10">
    <property type="entry name" value="Cytochrome c-like domain"/>
    <property type="match status" value="3"/>
</dbReference>
<evidence type="ECO:0000256" key="13">
    <source>
        <dbReference type="ARBA" id="ARBA00022781"/>
    </source>
</evidence>
<dbReference type="InterPro" id="IPR036909">
    <property type="entry name" value="Cyt_c-like_dom_sf"/>
</dbReference>
<dbReference type="SUPFAM" id="SSF46626">
    <property type="entry name" value="Cytochrome c"/>
    <property type="match status" value="3"/>
</dbReference>
<dbReference type="GeneID" id="93353125"/>
<evidence type="ECO:0000259" key="24">
    <source>
        <dbReference type="PROSITE" id="PS51007"/>
    </source>
</evidence>
<feature type="domain" description="Cytochrome c" evidence="24">
    <location>
        <begin position="226"/>
        <end position="309"/>
    </location>
</feature>